<dbReference type="STRING" id="933852.A0A0C3A6H2"/>
<dbReference type="SUPFAM" id="SSF50044">
    <property type="entry name" value="SH3-domain"/>
    <property type="match status" value="1"/>
</dbReference>
<dbReference type="Proteomes" id="UP000054097">
    <property type="component" value="Unassembled WGS sequence"/>
</dbReference>
<dbReference type="HOGENOM" id="CLU_1168322_0_0_1"/>
<dbReference type="InterPro" id="IPR036028">
    <property type="entry name" value="SH3-like_dom_sf"/>
</dbReference>
<proteinExistence type="inferred from homology"/>
<feature type="region of interest" description="Disordered" evidence="10">
    <location>
        <begin position="1"/>
        <end position="30"/>
    </location>
</feature>
<name>A0A0C3A6H2_SERVB</name>
<evidence type="ECO:0000256" key="5">
    <source>
        <dbReference type="ARBA" id="ARBA00022692"/>
    </source>
</evidence>
<dbReference type="OrthoDB" id="5983572at2759"/>
<evidence type="ECO:0000256" key="8">
    <source>
        <dbReference type="ARBA" id="ARBA00023136"/>
    </source>
</evidence>
<dbReference type="SMART" id="SM00326">
    <property type="entry name" value="SH3"/>
    <property type="match status" value="1"/>
</dbReference>
<evidence type="ECO:0000259" key="11">
    <source>
        <dbReference type="PROSITE" id="PS50002"/>
    </source>
</evidence>
<dbReference type="InterPro" id="IPR035522">
    <property type="entry name" value="Sho1_SH3"/>
</dbReference>
<dbReference type="GO" id="GO:0005886">
    <property type="term" value="C:plasma membrane"/>
    <property type="evidence" value="ECO:0007669"/>
    <property type="project" value="UniProtKB-SubCell"/>
</dbReference>
<feature type="region of interest" description="Disordered" evidence="10">
    <location>
        <begin position="113"/>
        <end position="156"/>
    </location>
</feature>
<reference evidence="12 13" key="1">
    <citation type="submission" date="2014-04" db="EMBL/GenBank/DDBJ databases">
        <authorList>
            <consortium name="DOE Joint Genome Institute"/>
            <person name="Kuo A."/>
            <person name="Zuccaro A."/>
            <person name="Kohler A."/>
            <person name="Nagy L.G."/>
            <person name="Floudas D."/>
            <person name="Copeland A."/>
            <person name="Barry K.W."/>
            <person name="Cichocki N."/>
            <person name="Veneault-Fourrey C."/>
            <person name="LaButti K."/>
            <person name="Lindquist E.A."/>
            <person name="Lipzen A."/>
            <person name="Lundell T."/>
            <person name="Morin E."/>
            <person name="Murat C."/>
            <person name="Sun H."/>
            <person name="Tunlid A."/>
            <person name="Henrissat B."/>
            <person name="Grigoriev I.V."/>
            <person name="Hibbett D.S."/>
            <person name="Martin F."/>
            <person name="Nordberg H.P."/>
            <person name="Cantor M.N."/>
            <person name="Hua S.X."/>
        </authorList>
    </citation>
    <scope>NUCLEOTIDE SEQUENCE [LARGE SCALE GENOMIC DNA]</scope>
    <source>
        <strain evidence="12 13">MAFF 305830</strain>
    </source>
</reference>
<comment type="subcellular location">
    <subcellularLocation>
        <location evidence="1">Cell membrane</location>
        <topology evidence="1">Multi-pass membrane protein</topology>
    </subcellularLocation>
</comment>
<evidence type="ECO:0000256" key="6">
    <source>
        <dbReference type="ARBA" id="ARBA00022989"/>
    </source>
</evidence>
<evidence type="ECO:0000256" key="1">
    <source>
        <dbReference type="ARBA" id="ARBA00004651"/>
    </source>
</evidence>
<dbReference type="PROSITE" id="PS50002">
    <property type="entry name" value="SH3"/>
    <property type="match status" value="1"/>
</dbReference>
<keyword evidence="6" id="KW-1133">Transmembrane helix</keyword>
<evidence type="ECO:0000313" key="13">
    <source>
        <dbReference type="Proteomes" id="UP000054097"/>
    </source>
</evidence>
<reference evidence="13" key="2">
    <citation type="submission" date="2015-01" db="EMBL/GenBank/DDBJ databases">
        <title>Evolutionary Origins and Diversification of the Mycorrhizal Mutualists.</title>
        <authorList>
            <consortium name="DOE Joint Genome Institute"/>
            <consortium name="Mycorrhizal Genomics Consortium"/>
            <person name="Kohler A."/>
            <person name="Kuo A."/>
            <person name="Nagy L.G."/>
            <person name="Floudas D."/>
            <person name="Copeland A."/>
            <person name="Barry K.W."/>
            <person name="Cichocki N."/>
            <person name="Veneault-Fourrey C."/>
            <person name="LaButti K."/>
            <person name="Lindquist E.A."/>
            <person name="Lipzen A."/>
            <person name="Lundell T."/>
            <person name="Morin E."/>
            <person name="Murat C."/>
            <person name="Riley R."/>
            <person name="Ohm R."/>
            <person name="Sun H."/>
            <person name="Tunlid A."/>
            <person name="Henrissat B."/>
            <person name="Grigoriev I.V."/>
            <person name="Hibbett D.S."/>
            <person name="Martin F."/>
        </authorList>
    </citation>
    <scope>NUCLEOTIDE SEQUENCE [LARGE SCALE GENOMIC DNA]</scope>
    <source>
        <strain evidence="13">MAFF 305830</strain>
    </source>
</reference>
<dbReference type="EMBL" id="KN824458">
    <property type="protein sequence ID" value="KIM20235.1"/>
    <property type="molecule type" value="Genomic_DNA"/>
</dbReference>
<feature type="compositionally biased region" description="Polar residues" evidence="10">
    <location>
        <begin position="122"/>
        <end position="144"/>
    </location>
</feature>
<gene>
    <name evidence="12" type="ORF">M408DRAFT_334064</name>
</gene>
<evidence type="ECO:0000256" key="7">
    <source>
        <dbReference type="ARBA" id="ARBA00023016"/>
    </source>
</evidence>
<accession>A0A0C3A6H2</accession>
<evidence type="ECO:0000256" key="3">
    <source>
        <dbReference type="ARBA" id="ARBA00022443"/>
    </source>
</evidence>
<evidence type="ECO:0000256" key="4">
    <source>
        <dbReference type="ARBA" id="ARBA00022475"/>
    </source>
</evidence>
<keyword evidence="4" id="KW-1003">Cell membrane</keyword>
<dbReference type="InterPro" id="IPR001452">
    <property type="entry name" value="SH3_domain"/>
</dbReference>
<dbReference type="CDD" id="cd11855">
    <property type="entry name" value="SH3_Sho1p"/>
    <property type="match status" value="1"/>
</dbReference>
<comment type="similarity">
    <text evidence="2">Belongs to the SHO1 family.</text>
</comment>
<organism evidence="12 13">
    <name type="scientific">Serendipita vermifera MAFF 305830</name>
    <dbReference type="NCBI Taxonomy" id="933852"/>
    <lineage>
        <taxon>Eukaryota</taxon>
        <taxon>Fungi</taxon>
        <taxon>Dikarya</taxon>
        <taxon>Basidiomycota</taxon>
        <taxon>Agaricomycotina</taxon>
        <taxon>Agaricomycetes</taxon>
        <taxon>Sebacinales</taxon>
        <taxon>Serendipitaceae</taxon>
        <taxon>Serendipita</taxon>
    </lineage>
</organism>
<evidence type="ECO:0000256" key="2">
    <source>
        <dbReference type="ARBA" id="ARBA00009739"/>
    </source>
</evidence>
<keyword evidence="7" id="KW-0346">Stress response</keyword>
<feature type="compositionally biased region" description="Gly residues" evidence="10">
    <location>
        <begin position="1"/>
        <end position="12"/>
    </location>
</feature>
<dbReference type="PRINTS" id="PR00452">
    <property type="entry name" value="SH3DOMAIN"/>
</dbReference>
<evidence type="ECO:0000256" key="10">
    <source>
        <dbReference type="SAM" id="MobiDB-lite"/>
    </source>
</evidence>
<evidence type="ECO:0000313" key="12">
    <source>
        <dbReference type="EMBL" id="KIM20235.1"/>
    </source>
</evidence>
<feature type="domain" description="SH3" evidence="11">
    <location>
        <begin position="180"/>
        <end position="238"/>
    </location>
</feature>
<dbReference type="AlphaFoldDB" id="A0A0C3A6H2"/>
<feature type="non-terminal residue" evidence="12">
    <location>
        <position position="238"/>
    </location>
</feature>
<dbReference type="Pfam" id="PF00018">
    <property type="entry name" value="SH3_1"/>
    <property type="match status" value="1"/>
</dbReference>
<evidence type="ECO:0000256" key="9">
    <source>
        <dbReference type="PROSITE-ProRule" id="PRU00192"/>
    </source>
</evidence>
<keyword evidence="8" id="KW-0472">Membrane</keyword>
<keyword evidence="13" id="KW-1185">Reference proteome</keyword>
<sequence>MFNRLGTGGLTGPGRRRTIVGGQGVSSSRSQTNMNANGGGIGMGGIGGGGIGGGGIGGGGGSMMGGGGGPVGGYADYGGSPNAPTTHMGYGGSGIGGGPGGGLGGPMSGGVPSIKGEDMARSQHSLSNKPGDAQSMTSMGNRSNAGGPPMTAQTGMTGITEASAPLMTGSSGEPTGSEQPYSYRAKALYNYTASADDPNELSFNKGEILDIVDNSGKWWQAKKSDGTTGIAPSNYLLI</sequence>
<keyword evidence="3 9" id="KW-0728">SH3 domain</keyword>
<protein>
    <recommendedName>
        <fullName evidence="11">SH3 domain-containing protein</fullName>
    </recommendedName>
</protein>
<dbReference type="Gene3D" id="2.30.30.40">
    <property type="entry name" value="SH3 Domains"/>
    <property type="match status" value="1"/>
</dbReference>
<keyword evidence="5" id="KW-0812">Transmembrane</keyword>